<dbReference type="EMBL" id="QXQB01000001">
    <property type="protein sequence ID" value="RJX41619.1"/>
    <property type="molecule type" value="Genomic_DNA"/>
</dbReference>
<dbReference type="RefSeq" id="WP_120108165.1">
    <property type="nucleotide sequence ID" value="NZ_QXQB01000001.1"/>
</dbReference>
<dbReference type="GO" id="GO:0004462">
    <property type="term" value="F:lactoylglutathione lyase activity"/>
    <property type="evidence" value="ECO:0007669"/>
    <property type="project" value="InterPro"/>
</dbReference>
<dbReference type="Gene3D" id="3.10.180.10">
    <property type="entry name" value="2,3-Dihydroxybiphenyl 1,2-Dioxygenase, domain 1"/>
    <property type="match status" value="1"/>
</dbReference>
<keyword evidence="4" id="KW-1185">Reference proteome</keyword>
<evidence type="ECO:0000313" key="3">
    <source>
        <dbReference type="EMBL" id="RJX41619.1"/>
    </source>
</evidence>
<dbReference type="Pfam" id="PF00903">
    <property type="entry name" value="Glyoxalase"/>
    <property type="match status" value="1"/>
</dbReference>
<evidence type="ECO:0000256" key="1">
    <source>
        <dbReference type="ARBA" id="ARBA00022723"/>
    </source>
</evidence>
<sequence>MAVKKIEHIGIMVKNIEASVAFYTEVLGLVHKYTMTHTNGVIRLAFLAFPGTEETEIELIEGYNDSLPAEGKVHHIALTVDDLDAEVERIKGLPVELRDTEITILPNGARYFFFYGPDGEILELFQPGQPL</sequence>
<dbReference type="InterPro" id="IPR037523">
    <property type="entry name" value="VOC_core"/>
</dbReference>
<dbReference type="CDD" id="cd06587">
    <property type="entry name" value="VOC"/>
    <property type="match status" value="1"/>
</dbReference>
<dbReference type="InterPro" id="IPR029068">
    <property type="entry name" value="Glyas_Bleomycin-R_OHBP_Dase"/>
</dbReference>
<proteinExistence type="predicted"/>
<keyword evidence="1" id="KW-0479">Metal-binding</keyword>
<gene>
    <name evidence="3" type="ORF">D3P09_06560</name>
</gene>
<dbReference type="PROSITE" id="PS51819">
    <property type="entry name" value="VOC"/>
    <property type="match status" value="1"/>
</dbReference>
<evidence type="ECO:0000313" key="4">
    <source>
        <dbReference type="Proteomes" id="UP000267798"/>
    </source>
</evidence>
<dbReference type="OrthoDB" id="371072at2"/>
<dbReference type="InterPro" id="IPR004360">
    <property type="entry name" value="Glyas_Fos-R_dOase_dom"/>
</dbReference>
<evidence type="ECO:0000259" key="2">
    <source>
        <dbReference type="PROSITE" id="PS51819"/>
    </source>
</evidence>
<organism evidence="3 4">
    <name type="scientific">Paenibacillus pinisoli</name>
    <dbReference type="NCBI Taxonomy" id="1276110"/>
    <lineage>
        <taxon>Bacteria</taxon>
        <taxon>Bacillati</taxon>
        <taxon>Bacillota</taxon>
        <taxon>Bacilli</taxon>
        <taxon>Bacillales</taxon>
        <taxon>Paenibacillaceae</taxon>
        <taxon>Paenibacillus</taxon>
    </lineage>
</organism>
<dbReference type="PROSITE" id="PS00934">
    <property type="entry name" value="GLYOXALASE_I_1"/>
    <property type="match status" value="1"/>
</dbReference>
<dbReference type="SUPFAM" id="SSF54593">
    <property type="entry name" value="Glyoxalase/Bleomycin resistance protein/Dihydroxybiphenyl dioxygenase"/>
    <property type="match status" value="1"/>
</dbReference>
<dbReference type="PANTHER" id="PTHR43048">
    <property type="entry name" value="METHYLMALONYL-COA EPIMERASE"/>
    <property type="match status" value="1"/>
</dbReference>
<name>A0A3A6PTK5_9BACL</name>
<dbReference type="Proteomes" id="UP000267798">
    <property type="component" value="Unassembled WGS sequence"/>
</dbReference>
<reference evidence="3 4" key="1">
    <citation type="submission" date="2018-09" db="EMBL/GenBank/DDBJ databases">
        <title>Paenibacillus aracenensis nov. sp. isolated from a cave in southern Spain.</title>
        <authorList>
            <person name="Jurado V."/>
            <person name="Gutierrez-Patricio S."/>
            <person name="Gonzalez-Pimentel J.L."/>
            <person name="Miller A.Z."/>
            <person name="Laiz L."/>
            <person name="Saiz-Jimenez C."/>
        </authorList>
    </citation>
    <scope>NUCLEOTIDE SEQUENCE [LARGE SCALE GENOMIC DNA]</scope>
    <source>
        <strain evidence="3 4">JCM 19203</strain>
    </source>
</reference>
<dbReference type="PANTHER" id="PTHR43048:SF3">
    <property type="entry name" value="METHYLMALONYL-COA EPIMERASE, MITOCHONDRIAL"/>
    <property type="match status" value="1"/>
</dbReference>
<dbReference type="AlphaFoldDB" id="A0A3A6PTK5"/>
<feature type="domain" description="VOC" evidence="2">
    <location>
        <begin position="5"/>
        <end position="127"/>
    </location>
</feature>
<comment type="caution">
    <text evidence="3">The sequence shown here is derived from an EMBL/GenBank/DDBJ whole genome shotgun (WGS) entry which is preliminary data.</text>
</comment>
<dbReference type="InterPro" id="IPR051785">
    <property type="entry name" value="MMCE/EMCE_epimerase"/>
</dbReference>
<protein>
    <submittedName>
        <fullName evidence="3">VOC family protein</fullName>
    </submittedName>
</protein>
<dbReference type="GO" id="GO:0004493">
    <property type="term" value="F:methylmalonyl-CoA epimerase activity"/>
    <property type="evidence" value="ECO:0007669"/>
    <property type="project" value="TreeGrafter"/>
</dbReference>
<accession>A0A3A6PTK5</accession>
<dbReference type="GO" id="GO:0046491">
    <property type="term" value="P:L-methylmalonyl-CoA metabolic process"/>
    <property type="evidence" value="ECO:0007669"/>
    <property type="project" value="TreeGrafter"/>
</dbReference>
<dbReference type="InterPro" id="IPR018146">
    <property type="entry name" value="Glyoxalase_1_CS"/>
</dbReference>
<dbReference type="GO" id="GO:0046872">
    <property type="term" value="F:metal ion binding"/>
    <property type="evidence" value="ECO:0007669"/>
    <property type="project" value="UniProtKB-KW"/>
</dbReference>